<gene>
    <name evidence="1" type="ORF">MNOR_LOCUS33402</name>
</gene>
<name>A0AAV2S815_MEGNR</name>
<accession>A0AAV2S815</accession>
<protein>
    <submittedName>
        <fullName evidence="1">Uncharacterized protein</fullName>
    </submittedName>
</protein>
<dbReference type="AlphaFoldDB" id="A0AAV2S815"/>
<proteinExistence type="predicted"/>
<comment type="caution">
    <text evidence="1">The sequence shown here is derived from an EMBL/GenBank/DDBJ whole genome shotgun (WGS) entry which is preliminary data.</text>
</comment>
<evidence type="ECO:0000313" key="2">
    <source>
        <dbReference type="Proteomes" id="UP001497623"/>
    </source>
</evidence>
<keyword evidence="2" id="KW-1185">Reference proteome</keyword>
<dbReference type="EMBL" id="CAXKWB010048048">
    <property type="protein sequence ID" value="CAL4166357.1"/>
    <property type="molecule type" value="Genomic_DNA"/>
</dbReference>
<dbReference type="Proteomes" id="UP001497623">
    <property type="component" value="Unassembled WGS sequence"/>
</dbReference>
<evidence type="ECO:0000313" key="1">
    <source>
        <dbReference type="EMBL" id="CAL4166357.1"/>
    </source>
</evidence>
<reference evidence="1 2" key="1">
    <citation type="submission" date="2024-05" db="EMBL/GenBank/DDBJ databases">
        <authorList>
            <person name="Wallberg A."/>
        </authorList>
    </citation>
    <scope>NUCLEOTIDE SEQUENCE [LARGE SCALE GENOMIC DNA]</scope>
</reference>
<sequence>MDYERLHGSPLIDTHLRKNLMEILNPNTSPEMALKSFSSFCFSPNARERNNEYRLVFIVHVKFIMTRLTDQCVTGIWENIIKKTIMYSRMFYPSENAHIVKNYMGMGFVERTLSPTELQVANWFNEALSSTSKCPNSYVRLGLFRLIRILLEESLYLPPMPWECICATFIQTIVEIQPHRIYSNTNVDEMLFEVCDMHHMIRKCSIHGKLENIISNNKVANNKETMFILHSLQLVRVFAIVAGSIADSKGFINKRRVQEIFNTQLNVCCSVLNSIGPMVTMNNPIIGQSQGVICHPLFHPYFAETVCDLTSAIINNKVCETNPTLNPMGFIKYVAEELGVCTKTCDLPRLLLHRQMYGFNPLVRQHSLLLRYISPLTMSDSDGNPLTIRDSDGNKRYWI</sequence>
<organism evidence="1 2">
    <name type="scientific">Meganyctiphanes norvegica</name>
    <name type="common">Northern krill</name>
    <name type="synonym">Thysanopoda norvegica</name>
    <dbReference type="NCBI Taxonomy" id="48144"/>
    <lineage>
        <taxon>Eukaryota</taxon>
        <taxon>Metazoa</taxon>
        <taxon>Ecdysozoa</taxon>
        <taxon>Arthropoda</taxon>
        <taxon>Crustacea</taxon>
        <taxon>Multicrustacea</taxon>
        <taxon>Malacostraca</taxon>
        <taxon>Eumalacostraca</taxon>
        <taxon>Eucarida</taxon>
        <taxon>Euphausiacea</taxon>
        <taxon>Euphausiidae</taxon>
        <taxon>Meganyctiphanes</taxon>
    </lineage>
</organism>